<dbReference type="RefSeq" id="WP_241522217.1">
    <property type="nucleotide sequence ID" value="NZ_PJZF01000049.1"/>
</dbReference>
<dbReference type="AlphaFoldDB" id="A0A2N5DTL5"/>
<feature type="non-terminal residue" evidence="2">
    <location>
        <position position="61"/>
    </location>
</feature>
<organism evidence="2 3">
    <name type="scientific">Chimaeribacter californicus</name>
    <dbReference type="NCBI Taxonomy" id="2060067"/>
    <lineage>
        <taxon>Bacteria</taxon>
        <taxon>Pseudomonadati</taxon>
        <taxon>Pseudomonadota</taxon>
        <taxon>Gammaproteobacteria</taxon>
        <taxon>Enterobacterales</taxon>
        <taxon>Yersiniaceae</taxon>
        <taxon>Chimaeribacter</taxon>
    </lineage>
</organism>
<gene>
    <name evidence="2" type="ORF">CYR55_22600</name>
</gene>
<keyword evidence="3" id="KW-1185">Reference proteome</keyword>
<evidence type="ECO:0000256" key="1">
    <source>
        <dbReference type="ARBA" id="ARBA00009981"/>
    </source>
</evidence>
<sequence length="61" mass="6682">MKTITFTEMEEQLSAVLDLLRSGQCVTVTQPGKPDMFVAGVGLKPVPDNAGMTFYEALRFT</sequence>
<evidence type="ECO:0008006" key="4">
    <source>
        <dbReference type="Google" id="ProtNLM"/>
    </source>
</evidence>
<dbReference type="Gene3D" id="3.40.1620.10">
    <property type="entry name" value="YefM-like domain"/>
    <property type="match status" value="1"/>
</dbReference>
<evidence type="ECO:0000313" key="2">
    <source>
        <dbReference type="EMBL" id="PLR29810.1"/>
    </source>
</evidence>
<dbReference type="EMBL" id="PJZF01000049">
    <property type="protein sequence ID" value="PLR29810.1"/>
    <property type="molecule type" value="Genomic_DNA"/>
</dbReference>
<dbReference type="Proteomes" id="UP000234240">
    <property type="component" value="Unassembled WGS sequence"/>
</dbReference>
<comment type="caution">
    <text evidence="2">The sequence shown here is derived from an EMBL/GenBank/DDBJ whole genome shotgun (WGS) entry which is preliminary data.</text>
</comment>
<comment type="similarity">
    <text evidence="1">Belongs to the phD/YefM antitoxin family.</text>
</comment>
<dbReference type="SUPFAM" id="SSF143120">
    <property type="entry name" value="YefM-like"/>
    <property type="match status" value="1"/>
</dbReference>
<reference evidence="2 3" key="1">
    <citation type="submission" date="2017-12" db="EMBL/GenBank/DDBJ databases">
        <title>Characterization of six clinical isolates of Enterochimera gen. nov., a novel genus of the Yersiniaciae family and the three species Enterochimera arupensis sp. nov., Enterochimera coloradensis sp. nov, and Enterochimera californica sp. nov.</title>
        <authorList>
            <person name="Rossi A."/>
            <person name="Fisher M."/>
        </authorList>
    </citation>
    <scope>NUCLEOTIDE SEQUENCE [LARGE SCALE GENOMIC DNA]</scope>
    <source>
        <strain evidence="3">2015-Iso6</strain>
    </source>
</reference>
<proteinExistence type="inferred from homology"/>
<accession>A0A2N5DTL5</accession>
<dbReference type="InterPro" id="IPR036165">
    <property type="entry name" value="YefM-like_sf"/>
</dbReference>
<evidence type="ECO:0000313" key="3">
    <source>
        <dbReference type="Proteomes" id="UP000234240"/>
    </source>
</evidence>
<protein>
    <recommendedName>
        <fullName evidence="4">Prevent-host-death family protein</fullName>
    </recommendedName>
</protein>
<name>A0A2N5DTL5_9GAMM</name>